<evidence type="ECO:0000256" key="1">
    <source>
        <dbReference type="SAM" id="Coils"/>
    </source>
</evidence>
<dbReference type="EMBL" id="JANBVN010000007">
    <property type="protein sequence ID" value="KAJ9165089.1"/>
    <property type="molecule type" value="Genomic_DNA"/>
</dbReference>
<gene>
    <name evidence="3" type="ORF">NKR19_g767</name>
</gene>
<protein>
    <recommendedName>
        <fullName evidence="5">Pentatricopeptide repeat domain-containing protein</fullName>
    </recommendedName>
</protein>
<dbReference type="AlphaFoldDB" id="A0AA38S127"/>
<keyword evidence="4" id="KW-1185">Reference proteome</keyword>
<comment type="caution">
    <text evidence="3">The sequence shown here is derived from an EMBL/GenBank/DDBJ whole genome shotgun (WGS) entry which is preliminary data.</text>
</comment>
<evidence type="ECO:0000256" key="2">
    <source>
        <dbReference type="SAM" id="MobiDB-lite"/>
    </source>
</evidence>
<accession>A0AA38S127</accession>
<proteinExistence type="predicted"/>
<feature type="compositionally biased region" description="Basic and acidic residues" evidence="2">
    <location>
        <begin position="10"/>
        <end position="21"/>
    </location>
</feature>
<keyword evidence="1" id="KW-0175">Coiled coil</keyword>
<dbReference type="Proteomes" id="UP001174691">
    <property type="component" value="Unassembled WGS sequence"/>
</dbReference>
<evidence type="ECO:0008006" key="5">
    <source>
        <dbReference type="Google" id="ProtNLM"/>
    </source>
</evidence>
<sequence>MATAAVADAASKDQRRKELDSKIDDARDKLAKLLEVAPAYEPKRTRDGPYVLHNANQTPLGIYDALTSICVMPSRLLKEASRRGNRVAYLRSLRKELGLKEEREWWKTPPSRLGETDDMVAQEETVGHAFQHREPVNATQFSKQRERINNLVDQLLVETYRRPDGTPSAPDLLESAWNNIRMLRSSGYPNYQHPSLDPAAAAEARRDLSAVTRNIFRDWKTYKDHLISISPYGRVDDRHLAKYIRRREYFVGKICHNLLIARFAPGIHNYNTLISGFKTVGESRFGQAVVDSFLNSRMKPTPMTLVAVFQHYNQGDIIGVYNMIRRITGDDPKGLLLRSKPVTDVKDDPTLFSWAQTADAAVGHGFVTERPVLSEVVVEALLDRLIDFRMVRHAVTVLGACLRERWAISADYVRRAIGLCVAQVDRIAAVELLRILLRDGEQFSRIIAASISGQHGGGLLHFVHRLVQICDISADRDLIKHAANTESPSLPNSLGWSSRLAYLRTALWSAFAEQEVDEVASCARSLSAVLASDPMDGEQLEAISARMERMKQRHQAADIENQRFQALATIDSINTECEVGLAKMRSFEHDLIQILFRKPKHQVFDIRFDPSIPVEYRLQLLSPMEVAEVRAVRSAVNALVQRADELNKETEHLLYDTLPVAERRRLWKLLGRRQRVFAAGHLVKHWSQYLHELSRQWTELGNGLSTAESRRVSPRKHQVRTGEYESRAAFFESREPLDRVKLPVTAV</sequence>
<organism evidence="3 4">
    <name type="scientific">Coniochaeta hoffmannii</name>
    <dbReference type="NCBI Taxonomy" id="91930"/>
    <lineage>
        <taxon>Eukaryota</taxon>
        <taxon>Fungi</taxon>
        <taxon>Dikarya</taxon>
        <taxon>Ascomycota</taxon>
        <taxon>Pezizomycotina</taxon>
        <taxon>Sordariomycetes</taxon>
        <taxon>Sordariomycetidae</taxon>
        <taxon>Coniochaetales</taxon>
        <taxon>Coniochaetaceae</taxon>
        <taxon>Coniochaeta</taxon>
    </lineage>
</organism>
<feature type="coiled-coil region" evidence="1">
    <location>
        <begin position="540"/>
        <end position="567"/>
    </location>
</feature>
<name>A0AA38S127_9PEZI</name>
<feature type="region of interest" description="Disordered" evidence="2">
    <location>
        <begin position="1"/>
        <end position="21"/>
    </location>
</feature>
<evidence type="ECO:0000313" key="4">
    <source>
        <dbReference type="Proteomes" id="UP001174691"/>
    </source>
</evidence>
<evidence type="ECO:0000313" key="3">
    <source>
        <dbReference type="EMBL" id="KAJ9165089.1"/>
    </source>
</evidence>
<reference evidence="3" key="1">
    <citation type="submission" date="2022-07" db="EMBL/GenBank/DDBJ databases">
        <title>Fungi with potential for degradation of polypropylene.</title>
        <authorList>
            <person name="Gostincar C."/>
        </authorList>
    </citation>
    <scope>NUCLEOTIDE SEQUENCE</scope>
    <source>
        <strain evidence="3">EXF-13287</strain>
    </source>
</reference>